<keyword evidence="2 6" id="KW-0349">Heme</keyword>
<reference evidence="9 10" key="1">
    <citation type="submission" date="2019-12" db="EMBL/GenBank/DDBJ databases">
        <authorList>
            <person name="Huq M.A."/>
        </authorList>
    </citation>
    <scope>NUCLEOTIDE SEQUENCE [LARGE SCALE GENOMIC DNA]</scope>
    <source>
        <strain evidence="9 10">MAH-20</strain>
    </source>
</reference>
<sequence length="111" mass="11572">MGIIAVLLGASSAAAQVDPSFAQCAACHTVAPNQNRLGPTLYKIVGRPKASVPGFAYSPAMKAQKGSWTEAELNAYISNPGAKVPGTRMVYPGMADAAKRARLIAWLKGVK</sequence>
<dbReference type="AlphaFoldDB" id="A0A6I4J581"/>
<keyword evidence="10" id="KW-1185">Reference proteome</keyword>
<dbReference type="PANTHER" id="PTHR11961">
    <property type="entry name" value="CYTOCHROME C"/>
    <property type="match status" value="1"/>
</dbReference>
<dbReference type="Proteomes" id="UP000441389">
    <property type="component" value="Unassembled WGS sequence"/>
</dbReference>
<feature type="chain" id="PRO_5026101677" evidence="7">
    <location>
        <begin position="16"/>
        <end position="111"/>
    </location>
</feature>
<dbReference type="Pfam" id="PF00034">
    <property type="entry name" value="Cytochrom_C"/>
    <property type="match status" value="1"/>
</dbReference>
<keyword evidence="5 6" id="KW-0408">Iron</keyword>
<evidence type="ECO:0000313" key="10">
    <source>
        <dbReference type="Proteomes" id="UP000441389"/>
    </source>
</evidence>
<organism evidence="9 10">
    <name type="scientific">Sphingomonas horti</name>
    <dbReference type="NCBI Taxonomy" id="2682842"/>
    <lineage>
        <taxon>Bacteria</taxon>
        <taxon>Pseudomonadati</taxon>
        <taxon>Pseudomonadota</taxon>
        <taxon>Alphaproteobacteria</taxon>
        <taxon>Sphingomonadales</taxon>
        <taxon>Sphingomonadaceae</taxon>
        <taxon>Sphingomonas</taxon>
    </lineage>
</organism>
<accession>A0A6I4J581</accession>
<comment type="caution">
    <text evidence="9">The sequence shown here is derived from an EMBL/GenBank/DDBJ whole genome shotgun (WGS) entry which is preliminary data.</text>
</comment>
<dbReference type="PROSITE" id="PS51007">
    <property type="entry name" value="CYTC"/>
    <property type="match status" value="1"/>
</dbReference>
<evidence type="ECO:0000256" key="3">
    <source>
        <dbReference type="ARBA" id="ARBA00022723"/>
    </source>
</evidence>
<keyword evidence="4" id="KW-0249">Electron transport</keyword>
<dbReference type="PRINTS" id="PR00604">
    <property type="entry name" value="CYTCHRMECIAB"/>
</dbReference>
<dbReference type="EMBL" id="WQMS01000016">
    <property type="protein sequence ID" value="MVO79268.1"/>
    <property type="molecule type" value="Genomic_DNA"/>
</dbReference>
<evidence type="ECO:0000256" key="5">
    <source>
        <dbReference type="ARBA" id="ARBA00023004"/>
    </source>
</evidence>
<evidence type="ECO:0000256" key="1">
    <source>
        <dbReference type="ARBA" id="ARBA00022448"/>
    </source>
</evidence>
<dbReference type="GO" id="GO:0020037">
    <property type="term" value="F:heme binding"/>
    <property type="evidence" value="ECO:0007669"/>
    <property type="project" value="InterPro"/>
</dbReference>
<evidence type="ECO:0000256" key="2">
    <source>
        <dbReference type="ARBA" id="ARBA00022617"/>
    </source>
</evidence>
<evidence type="ECO:0000313" key="9">
    <source>
        <dbReference type="EMBL" id="MVO79268.1"/>
    </source>
</evidence>
<feature type="signal peptide" evidence="7">
    <location>
        <begin position="1"/>
        <end position="15"/>
    </location>
</feature>
<keyword evidence="1" id="KW-0813">Transport</keyword>
<name>A0A6I4J581_9SPHN</name>
<dbReference type="Gene3D" id="1.10.760.10">
    <property type="entry name" value="Cytochrome c-like domain"/>
    <property type="match status" value="1"/>
</dbReference>
<dbReference type="GO" id="GO:0009055">
    <property type="term" value="F:electron transfer activity"/>
    <property type="evidence" value="ECO:0007669"/>
    <property type="project" value="InterPro"/>
</dbReference>
<evidence type="ECO:0000259" key="8">
    <source>
        <dbReference type="PROSITE" id="PS51007"/>
    </source>
</evidence>
<keyword evidence="7" id="KW-0732">Signal</keyword>
<evidence type="ECO:0000256" key="4">
    <source>
        <dbReference type="ARBA" id="ARBA00022982"/>
    </source>
</evidence>
<gene>
    <name evidence="9" type="ORF">GON01_15150</name>
</gene>
<dbReference type="InterPro" id="IPR009056">
    <property type="entry name" value="Cyt_c-like_dom"/>
</dbReference>
<evidence type="ECO:0000256" key="6">
    <source>
        <dbReference type="PROSITE-ProRule" id="PRU00433"/>
    </source>
</evidence>
<evidence type="ECO:0000256" key="7">
    <source>
        <dbReference type="SAM" id="SignalP"/>
    </source>
</evidence>
<keyword evidence="3 6" id="KW-0479">Metal-binding</keyword>
<protein>
    <submittedName>
        <fullName evidence="9">C-type cytochrome</fullName>
    </submittedName>
</protein>
<dbReference type="InterPro" id="IPR036909">
    <property type="entry name" value="Cyt_c-like_dom_sf"/>
</dbReference>
<feature type="domain" description="Cytochrome c" evidence="8">
    <location>
        <begin position="12"/>
        <end position="111"/>
    </location>
</feature>
<dbReference type="GO" id="GO:0046872">
    <property type="term" value="F:metal ion binding"/>
    <property type="evidence" value="ECO:0007669"/>
    <property type="project" value="UniProtKB-KW"/>
</dbReference>
<dbReference type="InterPro" id="IPR002327">
    <property type="entry name" value="Cyt_c_1A/1B"/>
</dbReference>
<dbReference type="SUPFAM" id="SSF46626">
    <property type="entry name" value="Cytochrome c"/>
    <property type="match status" value="1"/>
</dbReference>
<proteinExistence type="predicted"/>